<protein>
    <recommendedName>
        <fullName evidence="3">VOC domain-containing protein</fullName>
    </recommendedName>
</protein>
<evidence type="ECO:0000313" key="1">
    <source>
        <dbReference type="EMBL" id="QSO48262.1"/>
    </source>
</evidence>
<dbReference type="Gene3D" id="3.10.180.10">
    <property type="entry name" value="2,3-Dihydroxybiphenyl 1,2-Dioxygenase, domain 1"/>
    <property type="match status" value="1"/>
</dbReference>
<name>A0A9X7W0L7_9BACL</name>
<accession>A0A9X7W0L7</accession>
<dbReference type="InterPro" id="IPR029068">
    <property type="entry name" value="Glyas_Bleomycin-R_OHBP_Dase"/>
</dbReference>
<dbReference type="RefSeq" id="WP_206657597.1">
    <property type="nucleotide sequence ID" value="NZ_CP071182.1"/>
</dbReference>
<dbReference type="SUPFAM" id="SSF54593">
    <property type="entry name" value="Glyoxalase/Bleomycin resistance protein/Dihydroxybiphenyl dioxygenase"/>
    <property type="match status" value="1"/>
</dbReference>
<proteinExistence type="predicted"/>
<evidence type="ECO:0008006" key="3">
    <source>
        <dbReference type="Google" id="ProtNLM"/>
    </source>
</evidence>
<dbReference type="Proteomes" id="UP000663505">
    <property type="component" value="Chromosome"/>
</dbReference>
<organism evidence="1 2">
    <name type="scientific">Alicyclobacillus mengziensis</name>
    <dbReference type="NCBI Taxonomy" id="2931921"/>
    <lineage>
        <taxon>Bacteria</taxon>
        <taxon>Bacillati</taxon>
        <taxon>Bacillota</taxon>
        <taxon>Bacilli</taxon>
        <taxon>Bacillales</taxon>
        <taxon>Alicyclobacillaceae</taxon>
        <taxon>Alicyclobacillus</taxon>
    </lineage>
</organism>
<reference evidence="1 2" key="1">
    <citation type="submission" date="2021-02" db="EMBL/GenBank/DDBJ databases">
        <title>Alicyclobacillus curvatus sp. nov. and Alicyclobacillus mengziensis sp. nov., two acidophilic bacteria isolated from acid mine drainage.</title>
        <authorList>
            <person name="Huang Y."/>
        </authorList>
    </citation>
    <scope>NUCLEOTIDE SEQUENCE [LARGE SCALE GENOMIC DNA]</scope>
    <source>
        <strain evidence="1 2">S30H14</strain>
    </source>
</reference>
<sequence>MIQSAGLFHLHFYVSNPQLTETALIEHLGMTVVARYGLKGTELIQFAPEDGWSPFDIPGVRFRHVQLKRGAFDLVLGRGNSSIPHMEHFGLQVNESTYERCLKFFHETQLSVQEGQRRSFVTTPYGVRMELVAPHHEGRSNYTISDYSSLMLEEAHFAVQSPDDCEKFFGAALGEDSLKSLKFKSSADSSKFSPVELKFLSASVGSNSVIPNWVLPGIHIEMQQS</sequence>
<evidence type="ECO:0000313" key="2">
    <source>
        <dbReference type="Proteomes" id="UP000663505"/>
    </source>
</evidence>
<gene>
    <name evidence="1" type="ORF">JZ786_04505</name>
</gene>
<dbReference type="AlphaFoldDB" id="A0A9X7W0L7"/>
<dbReference type="KEGG" id="afx:JZ786_04505"/>
<keyword evidence="2" id="KW-1185">Reference proteome</keyword>
<dbReference type="EMBL" id="CP071182">
    <property type="protein sequence ID" value="QSO48262.1"/>
    <property type="molecule type" value="Genomic_DNA"/>
</dbReference>